<reference evidence="3 4" key="1">
    <citation type="submission" date="2024-03" db="EMBL/GenBank/DDBJ databases">
        <title>Complete genome sequence of the green alga Chloropicon roscoffensis RCC1871.</title>
        <authorList>
            <person name="Lemieux C."/>
            <person name="Pombert J.-F."/>
            <person name="Otis C."/>
            <person name="Turmel M."/>
        </authorList>
    </citation>
    <scope>NUCLEOTIDE SEQUENCE [LARGE SCALE GENOMIC DNA]</scope>
    <source>
        <strain evidence="3 4">RCC1871</strain>
    </source>
</reference>
<accession>A0AAX4P199</accession>
<sequence length="416" mass="46018">MGDVERNQALLFRLSTQLKHVERLKSAQATVRHRMEVARRITPAGRTGSENKYTTTPSAIKETALRPSSIRLRSPLQARSVNVTPPASAAVPMPISGSSPEVTLAKREEEFHPLSSLRKRRLLGKSFSLPPSLQIPDSPIRPEVTFKDALNTPVKHKDTDFISPGREHEEDETLKPLSATSANPLPSAPEAPTITEDVGIVLSSIGAEGSSKVAALAPSQPASLMVRNLQRALRREVRAKADAIKAVEVMHAKIAKMHSHVEVAFKMKKIAEDKLAAAIEEQNLSQLESLRKVQDLQQTIQSMEKGHQIQKAQADRKADRLKKKLAEFETDMSGLETHLHNYERQINTLQAQIELLRRNMAKSAKLHKHAELSPTRMRILDRINSSAAATPSDMACSSHSMETTPSILDALNIEMF</sequence>
<keyword evidence="4" id="KW-1185">Reference proteome</keyword>
<feature type="compositionally biased region" description="Basic and acidic residues" evidence="2">
    <location>
        <begin position="155"/>
        <end position="168"/>
    </location>
</feature>
<proteinExistence type="predicted"/>
<dbReference type="Proteomes" id="UP001472866">
    <property type="component" value="Chromosome 02"/>
</dbReference>
<evidence type="ECO:0000256" key="1">
    <source>
        <dbReference type="SAM" id="Coils"/>
    </source>
</evidence>
<evidence type="ECO:0000313" key="3">
    <source>
        <dbReference type="EMBL" id="WZN59954.1"/>
    </source>
</evidence>
<gene>
    <name evidence="3" type="ORF">HKI87_02g14820</name>
</gene>
<keyword evidence="1" id="KW-0175">Coiled coil</keyword>
<evidence type="ECO:0000313" key="4">
    <source>
        <dbReference type="Proteomes" id="UP001472866"/>
    </source>
</evidence>
<dbReference type="Gene3D" id="1.10.287.1490">
    <property type="match status" value="1"/>
</dbReference>
<feature type="coiled-coil region" evidence="1">
    <location>
        <begin position="311"/>
        <end position="366"/>
    </location>
</feature>
<organism evidence="3 4">
    <name type="scientific">Chloropicon roscoffensis</name>
    <dbReference type="NCBI Taxonomy" id="1461544"/>
    <lineage>
        <taxon>Eukaryota</taxon>
        <taxon>Viridiplantae</taxon>
        <taxon>Chlorophyta</taxon>
        <taxon>Chloropicophyceae</taxon>
        <taxon>Chloropicales</taxon>
        <taxon>Chloropicaceae</taxon>
        <taxon>Chloropicon</taxon>
    </lineage>
</organism>
<name>A0AAX4P199_9CHLO</name>
<dbReference type="AlphaFoldDB" id="A0AAX4P199"/>
<evidence type="ECO:0000256" key="2">
    <source>
        <dbReference type="SAM" id="MobiDB-lite"/>
    </source>
</evidence>
<feature type="region of interest" description="Disordered" evidence="2">
    <location>
        <begin position="151"/>
        <end position="192"/>
    </location>
</feature>
<dbReference type="EMBL" id="CP151502">
    <property type="protein sequence ID" value="WZN59954.1"/>
    <property type="molecule type" value="Genomic_DNA"/>
</dbReference>
<protein>
    <submittedName>
        <fullName evidence="3">Uncharacterized protein</fullName>
    </submittedName>
</protein>